<accession>A0AAD8ZVK4</accession>
<feature type="compositionally biased region" description="Basic and acidic residues" evidence="1">
    <location>
        <begin position="50"/>
        <end position="66"/>
    </location>
</feature>
<proteinExistence type="predicted"/>
<keyword evidence="3" id="KW-1185">Reference proteome</keyword>
<feature type="compositionally biased region" description="Polar residues" evidence="1">
    <location>
        <begin position="67"/>
        <end position="79"/>
    </location>
</feature>
<evidence type="ECO:0000256" key="1">
    <source>
        <dbReference type="SAM" id="MobiDB-lite"/>
    </source>
</evidence>
<gene>
    <name evidence="2" type="ORF">P4O66_000079</name>
</gene>
<feature type="region of interest" description="Disordered" evidence="1">
    <location>
        <begin position="214"/>
        <end position="237"/>
    </location>
</feature>
<name>A0AAD8ZVK4_9TELE</name>
<organism evidence="2 3">
    <name type="scientific">Electrophorus voltai</name>
    <dbReference type="NCBI Taxonomy" id="2609070"/>
    <lineage>
        <taxon>Eukaryota</taxon>
        <taxon>Metazoa</taxon>
        <taxon>Chordata</taxon>
        <taxon>Craniata</taxon>
        <taxon>Vertebrata</taxon>
        <taxon>Euteleostomi</taxon>
        <taxon>Actinopterygii</taxon>
        <taxon>Neopterygii</taxon>
        <taxon>Teleostei</taxon>
        <taxon>Ostariophysi</taxon>
        <taxon>Gymnotiformes</taxon>
        <taxon>Gymnotoidei</taxon>
        <taxon>Gymnotidae</taxon>
        <taxon>Electrophorus</taxon>
    </lineage>
</organism>
<dbReference type="EMBL" id="JAROKS010000001">
    <property type="protein sequence ID" value="KAK1806187.1"/>
    <property type="molecule type" value="Genomic_DNA"/>
</dbReference>
<feature type="region of interest" description="Disordered" evidence="1">
    <location>
        <begin position="263"/>
        <end position="362"/>
    </location>
</feature>
<protein>
    <submittedName>
        <fullName evidence="2">Uncharacterized protein</fullName>
    </submittedName>
</protein>
<feature type="region of interest" description="Disordered" evidence="1">
    <location>
        <begin position="179"/>
        <end position="199"/>
    </location>
</feature>
<feature type="compositionally biased region" description="Low complexity" evidence="1">
    <location>
        <begin position="179"/>
        <end position="189"/>
    </location>
</feature>
<dbReference type="AlphaFoldDB" id="A0AAD8ZVK4"/>
<feature type="compositionally biased region" description="Low complexity" evidence="1">
    <location>
        <begin position="291"/>
        <end position="305"/>
    </location>
</feature>
<feature type="compositionally biased region" description="Pro residues" evidence="1">
    <location>
        <begin position="271"/>
        <end position="280"/>
    </location>
</feature>
<evidence type="ECO:0000313" key="2">
    <source>
        <dbReference type="EMBL" id="KAK1806187.1"/>
    </source>
</evidence>
<feature type="compositionally biased region" description="Basic and acidic residues" evidence="1">
    <location>
        <begin position="26"/>
        <end position="41"/>
    </location>
</feature>
<sequence length="362" mass="39933">MPPSIDKGSEDDDLTVRRKNFNQQHSDFKVSENTAEEEKSPVSDFTIRNRKQENSLTVDEHKRLSDESGNWSPRRSLSPNWPKHDHINRYATMPQSRKPTLIPSPTFNPFDFDSANDDVFYTPVSRRRYSSLCETEDVPHPGNTKNAGRKHFTRNILSASCADLKYGLEHGRSVSVNSVVSGRPSGPGRISVGSKPGSTTDITGLDEFVTQGSLSSIGNPCDSPRYGATSPRNHPIHNAHKGDIGGLMSGGRLWGPVNLETSLTVDTDADPTPPPSPPFSPTSRCMARIPSSSSTSSRTSQDSLSPRGHLPSRDYKSTLPVFEESPNSSETTTDDEYYVNSDDDDDDDDDDDNDDEEKETEL</sequence>
<feature type="compositionally biased region" description="Acidic residues" evidence="1">
    <location>
        <begin position="332"/>
        <end position="362"/>
    </location>
</feature>
<dbReference type="Proteomes" id="UP001239994">
    <property type="component" value="Unassembled WGS sequence"/>
</dbReference>
<evidence type="ECO:0000313" key="3">
    <source>
        <dbReference type="Proteomes" id="UP001239994"/>
    </source>
</evidence>
<reference evidence="2" key="1">
    <citation type="submission" date="2023-03" db="EMBL/GenBank/DDBJ databases">
        <title>Electrophorus voltai genome.</title>
        <authorList>
            <person name="Bian C."/>
        </authorList>
    </citation>
    <scope>NUCLEOTIDE SEQUENCE</scope>
    <source>
        <strain evidence="2">CB-2022</strain>
        <tissue evidence="2">Muscle</tissue>
    </source>
</reference>
<comment type="caution">
    <text evidence="2">The sequence shown here is derived from an EMBL/GenBank/DDBJ whole genome shotgun (WGS) entry which is preliminary data.</text>
</comment>
<feature type="region of interest" description="Disordered" evidence="1">
    <location>
        <begin position="1"/>
        <end position="87"/>
    </location>
</feature>